<feature type="binding site" evidence="18">
    <location>
        <position position="159"/>
    </location>
    <ligand>
        <name>substrate</name>
    </ligand>
</feature>
<evidence type="ECO:0000256" key="3">
    <source>
        <dbReference type="ARBA" id="ARBA00020352"/>
    </source>
</evidence>
<dbReference type="Pfam" id="PF00929">
    <property type="entry name" value="RNase_T"/>
    <property type="match status" value="1"/>
</dbReference>
<name>Q2GDU1_EHRS3</name>
<feature type="active site" description="Proton acceptor" evidence="17">
    <location>
        <position position="154"/>
    </location>
</feature>
<dbReference type="HOGENOM" id="CLU_047806_2_1_5"/>
<evidence type="ECO:0000256" key="12">
    <source>
        <dbReference type="ARBA" id="ARBA00022932"/>
    </source>
</evidence>
<dbReference type="OrthoDB" id="9804290at2"/>
<keyword evidence="6 20" id="KW-0235">DNA replication</keyword>
<reference evidence="22 23" key="1">
    <citation type="journal article" date="2006" name="PLoS Genet.">
        <title>Comparative genomics of emerging human ehrlichiosis agents.</title>
        <authorList>
            <person name="Dunning Hotopp J.C."/>
            <person name="Lin M."/>
            <person name="Madupu R."/>
            <person name="Crabtree J."/>
            <person name="Angiuoli S.V."/>
            <person name="Eisen J.A."/>
            <person name="Seshadri R."/>
            <person name="Ren Q."/>
            <person name="Wu M."/>
            <person name="Utterback T.R."/>
            <person name="Smith S."/>
            <person name="Lewis M."/>
            <person name="Khouri H."/>
            <person name="Zhang C."/>
            <person name="Niu H."/>
            <person name="Lin Q."/>
            <person name="Ohashi N."/>
            <person name="Zhi N."/>
            <person name="Nelson W."/>
            <person name="Brinkac L.M."/>
            <person name="Dodson R.J."/>
            <person name="Rosovitz M.J."/>
            <person name="Sundaram J."/>
            <person name="Daugherty S.C."/>
            <person name="Davidsen T."/>
            <person name="Durkin A.S."/>
            <person name="Gwinn M."/>
            <person name="Haft D.H."/>
            <person name="Selengut J.D."/>
            <person name="Sullivan S.A."/>
            <person name="Zafar N."/>
            <person name="Zhou L."/>
            <person name="Benahmed F."/>
            <person name="Forberger H."/>
            <person name="Halpin R."/>
            <person name="Mulligan S."/>
            <person name="Robinson J."/>
            <person name="White O."/>
            <person name="Rikihisa Y."/>
            <person name="Tettelin H."/>
        </authorList>
    </citation>
    <scope>NUCLEOTIDE SEQUENCE [LARGE SCALE GENOMIC DNA]</scope>
    <source>
        <strain evidence="23">ATCC VR-367 / Miyayama</strain>
    </source>
</reference>
<evidence type="ECO:0000256" key="4">
    <source>
        <dbReference type="ARBA" id="ARBA00022679"/>
    </source>
</evidence>
<dbReference type="RefSeq" id="WP_011451861.1">
    <property type="nucleotide sequence ID" value="NC_007798.1"/>
</dbReference>
<keyword evidence="10 20" id="KW-0269">Exonuclease</keyword>
<keyword evidence="8 19" id="KW-0479">Metal-binding</keyword>
<feature type="binding site" evidence="19">
    <location>
        <position position="10"/>
    </location>
    <ligand>
        <name>a divalent metal cation</name>
        <dbReference type="ChEBI" id="CHEBI:60240"/>
        <label>1</label>
        <note>catalytic</note>
    </ligand>
</feature>
<dbReference type="Gene3D" id="3.30.420.10">
    <property type="entry name" value="Ribonuclease H-like superfamily/Ribonuclease H"/>
    <property type="match status" value="1"/>
</dbReference>
<evidence type="ECO:0000256" key="9">
    <source>
        <dbReference type="ARBA" id="ARBA00022801"/>
    </source>
</evidence>
<feature type="binding site" evidence="18">
    <location>
        <position position="60"/>
    </location>
    <ligand>
        <name>substrate</name>
    </ligand>
</feature>
<dbReference type="InterPro" id="IPR006054">
    <property type="entry name" value="DnaQ"/>
</dbReference>
<protein>
    <recommendedName>
        <fullName evidence="3 20">DNA polymerase III subunit epsilon</fullName>
        <ecNumber evidence="2 20">2.7.7.7</ecNumber>
    </recommendedName>
</protein>
<evidence type="ECO:0000256" key="19">
    <source>
        <dbReference type="PIRSR" id="PIRSR606309-3"/>
    </source>
</evidence>
<dbReference type="EMBL" id="CP000237">
    <property type="protein sequence ID" value="ABD45937.1"/>
    <property type="molecule type" value="Genomic_DNA"/>
</dbReference>
<comment type="cofactor">
    <cofactor evidence="19">
        <name>Mg(2+)</name>
        <dbReference type="ChEBI" id="CHEBI:18420"/>
    </cofactor>
    <cofactor evidence="19">
        <name>Mn(2+)</name>
        <dbReference type="ChEBI" id="CHEBI:29035"/>
    </cofactor>
    <text evidence="19">Binds 2 divalent metal cations. Magnesium or manganese.</text>
</comment>
<evidence type="ECO:0000313" key="22">
    <source>
        <dbReference type="EMBL" id="ABD45937.1"/>
    </source>
</evidence>
<evidence type="ECO:0000256" key="16">
    <source>
        <dbReference type="ARBA" id="ARBA00049244"/>
    </source>
</evidence>
<dbReference type="SMART" id="SM00479">
    <property type="entry name" value="EXOIII"/>
    <property type="match status" value="1"/>
</dbReference>
<keyword evidence="11 19" id="KW-0460">Magnesium</keyword>
<dbReference type="FunFam" id="3.30.420.10:FF:000012">
    <property type="entry name" value="DNA polymerase III subunit epsilon"/>
    <property type="match status" value="1"/>
</dbReference>
<dbReference type="KEGG" id="nse:NSE_0470"/>
<dbReference type="InterPro" id="IPR013520">
    <property type="entry name" value="Ribonucl_H"/>
</dbReference>
<dbReference type="NCBIfam" id="NF004316">
    <property type="entry name" value="PRK05711.1"/>
    <property type="match status" value="1"/>
</dbReference>
<dbReference type="Proteomes" id="UP000001942">
    <property type="component" value="Chromosome"/>
</dbReference>
<dbReference type="AlphaFoldDB" id="Q2GDU1"/>
<keyword evidence="5 20" id="KW-0548">Nucleotidyltransferase</keyword>
<dbReference type="CDD" id="cd06131">
    <property type="entry name" value="DNA_pol_III_epsilon_Ecoli_like"/>
    <property type="match status" value="1"/>
</dbReference>
<dbReference type="eggNOG" id="COG0847">
    <property type="taxonomic scope" value="Bacteria"/>
</dbReference>
<feature type="binding site" evidence="18">
    <location>
        <position position="10"/>
    </location>
    <ligand>
        <name>substrate</name>
    </ligand>
</feature>
<evidence type="ECO:0000256" key="5">
    <source>
        <dbReference type="ARBA" id="ARBA00022695"/>
    </source>
</evidence>
<dbReference type="GO" id="GO:0003677">
    <property type="term" value="F:DNA binding"/>
    <property type="evidence" value="ECO:0007669"/>
    <property type="project" value="InterPro"/>
</dbReference>
<comment type="subunit">
    <text evidence="15 20">DNA polymerase III contains a core (composed of alpha, epsilon and theta chains) that associates with a tau subunit. This core dimerizes to form the POLIII' complex. PolIII' associates with the gamma complex (composed of gamma, delta, delta', psi and chi chains) and with the beta chain to form the complete DNA polymerase III complex.</text>
</comment>
<dbReference type="GO" id="GO:0008408">
    <property type="term" value="F:3'-5' exonuclease activity"/>
    <property type="evidence" value="ECO:0007669"/>
    <property type="project" value="TreeGrafter"/>
</dbReference>
<dbReference type="PANTHER" id="PTHR30231:SF41">
    <property type="entry name" value="DNA POLYMERASE III SUBUNIT EPSILON"/>
    <property type="match status" value="1"/>
</dbReference>
<feature type="domain" description="Exonuclease" evidence="21">
    <location>
        <begin position="5"/>
        <end position="176"/>
    </location>
</feature>
<evidence type="ECO:0000256" key="20">
    <source>
        <dbReference type="RuleBase" id="RU364087"/>
    </source>
</evidence>
<dbReference type="EC" id="2.7.7.7" evidence="2 20"/>
<accession>Q2GDU1</accession>
<evidence type="ECO:0000256" key="10">
    <source>
        <dbReference type="ARBA" id="ARBA00022839"/>
    </source>
</evidence>
<organism evidence="22 23">
    <name type="scientific">Ehrlichia sennetsu (strain ATCC VR-367 / Miyayama)</name>
    <name type="common">Neorickettsia sennetsu</name>
    <dbReference type="NCBI Taxonomy" id="222891"/>
    <lineage>
        <taxon>Bacteria</taxon>
        <taxon>Pseudomonadati</taxon>
        <taxon>Pseudomonadota</taxon>
        <taxon>Alphaproteobacteria</taxon>
        <taxon>Rickettsiales</taxon>
        <taxon>Anaplasmataceae</taxon>
        <taxon>Ehrlichia</taxon>
    </lineage>
</organism>
<evidence type="ECO:0000256" key="17">
    <source>
        <dbReference type="PIRSR" id="PIRSR606309-1"/>
    </source>
</evidence>
<gene>
    <name evidence="20 22" type="primary">dnaQ</name>
    <name evidence="22" type="ordered locus">NSE_0470</name>
</gene>
<evidence type="ECO:0000256" key="7">
    <source>
        <dbReference type="ARBA" id="ARBA00022722"/>
    </source>
</evidence>
<comment type="function">
    <text evidence="14 20">DNA polymerase III is a complex, multichain enzyme responsible for most of the replicative synthesis in bacteria. The epsilon subunit contain the editing function and is a proofreading 3'-5' exonuclease.</text>
</comment>
<keyword evidence="12 20" id="KW-0239">DNA-directed DNA polymerase</keyword>
<evidence type="ECO:0000256" key="14">
    <source>
        <dbReference type="ARBA" id="ARBA00025483"/>
    </source>
</evidence>
<dbReference type="PANTHER" id="PTHR30231">
    <property type="entry name" value="DNA POLYMERASE III SUBUNIT EPSILON"/>
    <property type="match status" value="1"/>
</dbReference>
<dbReference type="SUPFAM" id="SSF53098">
    <property type="entry name" value="Ribonuclease H-like"/>
    <property type="match status" value="1"/>
</dbReference>
<dbReference type="GO" id="GO:0005829">
    <property type="term" value="C:cytosol"/>
    <property type="evidence" value="ECO:0007669"/>
    <property type="project" value="TreeGrafter"/>
</dbReference>
<dbReference type="InterPro" id="IPR036397">
    <property type="entry name" value="RNaseH_sf"/>
</dbReference>
<feature type="binding site" evidence="18">
    <location>
        <position position="12"/>
    </location>
    <ligand>
        <name>substrate</name>
    </ligand>
</feature>
<keyword evidence="9 20" id="KW-0378">Hydrolase</keyword>
<dbReference type="NCBIfam" id="TIGR00573">
    <property type="entry name" value="dnaq"/>
    <property type="match status" value="1"/>
</dbReference>
<evidence type="ECO:0000256" key="6">
    <source>
        <dbReference type="ARBA" id="ARBA00022705"/>
    </source>
</evidence>
<keyword evidence="13 19" id="KW-0464">Manganese</keyword>
<evidence type="ECO:0000313" key="23">
    <source>
        <dbReference type="Proteomes" id="UP000001942"/>
    </source>
</evidence>
<feature type="binding site" evidence="19">
    <location>
        <position position="12"/>
    </location>
    <ligand>
        <name>a divalent metal cation</name>
        <dbReference type="ChEBI" id="CHEBI:60240"/>
        <label>1</label>
        <note>catalytic</note>
    </ligand>
</feature>
<evidence type="ECO:0000256" key="13">
    <source>
        <dbReference type="ARBA" id="ARBA00023211"/>
    </source>
</evidence>
<keyword evidence="7 20" id="KW-0540">Nuclease</keyword>
<evidence type="ECO:0000256" key="15">
    <source>
        <dbReference type="ARBA" id="ARBA00026073"/>
    </source>
</evidence>
<dbReference type="InterPro" id="IPR012337">
    <property type="entry name" value="RNaseH-like_sf"/>
</dbReference>
<dbReference type="GO" id="GO:0045004">
    <property type="term" value="P:DNA replication proofreading"/>
    <property type="evidence" value="ECO:0007669"/>
    <property type="project" value="TreeGrafter"/>
</dbReference>
<sequence length="228" mass="26278">MTQRRKVILDTETTGLDMKNGDRVIEIGCVEVVDFRITGEIFHIYLNPEREISKEATRVHGITFEQLADSPKFIDIADDFLKFIDSSEIVAHNASFDIRFLNSELIRARQRRLIKLENVIDTLAMARKIFPGSPASLDALCRRFRISLEQRELHGALLDAQLLARVYIELSKGSQVSMSFLEGSSVSSEKKMFKEREKLIITPEESLEHSELIRRLKNPLWDEILMEE</sequence>
<comment type="cofactor">
    <cofactor evidence="1 20">
        <name>Mn(2+)</name>
        <dbReference type="ChEBI" id="CHEBI:29035"/>
    </cofactor>
</comment>
<dbReference type="GO" id="GO:0046872">
    <property type="term" value="F:metal ion binding"/>
    <property type="evidence" value="ECO:0007669"/>
    <property type="project" value="UniProtKB-KW"/>
</dbReference>
<evidence type="ECO:0000256" key="1">
    <source>
        <dbReference type="ARBA" id="ARBA00001936"/>
    </source>
</evidence>
<proteinExistence type="predicted"/>
<evidence type="ECO:0000259" key="21">
    <source>
        <dbReference type="SMART" id="SM00479"/>
    </source>
</evidence>
<dbReference type="NCBIfam" id="TIGR01406">
    <property type="entry name" value="dnaQ_proteo"/>
    <property type="match status" value="1"/>
</dbReference>
<dbReference type="STRING" id="222891.NSE_0470"/>
<keyword evidence="4 20" id="KW-0808">Transferase</keyword>
<feature type="binding site" evidence="19">
    <location>
        <position position="159"/>
    </location>
    <ligand>
        <name>a divalent metal cation</name>
        <dbReference type="ChEBI" id="CHEBI:60240"/>
        <label>1</label>
        <note>catalytic</note>
    </ligand>
</feature>
<evidence type="ECO:0000256" key="18">
    <source>
        <dbReference type="PIRSR" id="PIRSR606309-2"/>
    </source>
</evidence>
<dbReference type="InterPro" id="IPR006309">
    <property type="entry name" value="DnaQ_proteo"/>
</dbReference>
<evidence type="ECO:0000256" key="2">
    <source>
        <dbReference type="ARBA" id="ARBA00012417"/>
    </source>
</evidence>
<evidence type="ECO:0000256" key="8">
    <source>
        <dbReference type="ARBA" id="ARBA00022723"/>
    </source>
</evidence>
<evidence type="ECO:0000256" key="11">
    <source>
        <dbReference type="ARBA" id="ARBA00022842"/>
    </source>
</evidence>
<comment type="catalytic activity">
    <reaction evidence="16 20">
        <text>DNA(n) + a 2'-deoxyribonucleoside 5'-triphosphate = DNA(n+1) + diphosphate</text>
        <dbReference type="Rhea" id="RHEA:22508"/>
        <dbReference type="Rhea" id="RHEA-COMP:17339"/>
        <dbReference type="Rhea" id="RHEA-COMP:17340"/>
        <dbReference type="ChEBI" id="CHEBI:33019"/>
        <dbReference type="ChEBI" id="CHEBI:61560"/>
        <dbReference type="ChEBI" id="CHEBI:173112"/>
        <dbReference type="EC" id="2.7.7.7"/>
    </reaction>
</comment>
<dbReference type="GO" id="GO:0003887">
    <property type="term" value="F:DNA-directed DNA polymerase activity"/>
    <property type="evidence" value="ECO:0007669"/>
    <property type="project" value="UniProtKB-KW"/>
</dbReference>
<feature type="binding site" evidence="18">
    <location>
        <position position="55"/>
    </location>
    <ligand>
        <name>substrate</name>
    </ligand>
</feature>
<keyword evidence="23" id="KW-1185">Reference proteome</keyword>